<protein>
    <submittedName>
        <fullName evidence="1">Uncharacterized protein</fullName>
    </submittedName>
</protein>
<name>A0A2C9V652_MANES</name>
<accession>A0A2C9V652</accession>
<proteinExistence type="predicted"/>
<evidence type="ECO:0000313" key="1">
    <source>
        <dbReference type="EMBL" id="OAY39985.1"/>
    </source>
</evidence>
<dbReference type="EMBL" id="CM004396">
    <property type="protein sequence ID" value="OAY39985.1"/>
    <property type="molecule type" value="Genomic_DNA"/>
</dbReference>
<organism evidence="1">
    <name type="scientific">Manihot esculenta</name>
    <name type="common">Cassava</name>
    <name type="synonym">Jatropha manihot</name>
    <dbReference type="NCBI Taxonomy" id="3983"/>
    <lineage>
        <taxon>Eukaryota</taxon>
        <taxon>Viridiplantae</taxon>
        <taxon>Streptophyta</taxon>
        <taxon>Embryophyta</taxon>
        <taxon>Tracheophyta</taxon>
        <taxon>Spermatophyta</taxon>
        <taxon>Magnoliopsida</taxon>
        <taxon>eudicotyledons</taxon>
        <taxon>Gunneridae</taxon>
        <taxon>Pentapetalae</taxon>
        <taxon>rosids</taxon>
        <taxon>fabids</taxon>
        <taxon>Malpighiales</taxon>
        <taxon>Euphorbiaceae</taxon>
        <taxon>Crotonoideae</taxon>
        <taxon>Manihoteae</taxon>
        <taxon>Manihot</taxon>
    </lineage>
</organism>
<gene>
    <name evidence="1" type="ORF">MANES_10G139700</name>
</gene>
<sequence length="61" mass="7037">MESSKANCQEHFGFRQRLSTQTLSKTCKKCRAKKTSLPILDRLECSVTNRSREDIKTMTTI</sequence>
<reference evidence="1" key="1">
    <citation type="submission" date="2016-02" db="EMBL/GenBank/DDBJ databases">
        <title>WGS assembly of Manihot esculenta.</title>
        <authorList>
            <person name="Bredeson J.V."/>
            <person name="Prochnik S.E."/>
            <person name="Lyons J.B."/>
            <person name="Schmutz J."/>
            <person name="Grimwood J."/>
            <person name="Vrebalov J."/>
            <person name="Bart R.S."/>
            <person name="Amuge T."/>
            <person name="Ferguson M.E."/>
            <person name="Green R."/>
            <person name="Putnam N."/>
            <person name="Stites J."/>
            <person name="Rounsley S."/>
            <person name="Rokhsar D.S."/>
        </authorList>
    </citation>
    <scope>NUCLEOTIDE SEQUENCE [LARGE SCALE GENOMIC DNA]</scope>
    <source>
        <tissue evidence="1">Leaf</tissue>
    </source>
</reference>
<dbReference type="AlphaFoldDB" id="A0A2C9V652"/>